<dbReference type="EMBL" id="FPBJ01000011">
    <property type="protein sequence ID" value="SFU54568.1"/>
    <property type="molecule type" value="Genomic_DNA"/>
</dbReference>
<dbReference type="GO" id="GO:0004803">
    <property type="term" value="F:transposase activity"/>
    <property type="evidence" value="ECO:0007669"/>
    <property type="project" value="InterPro"/>
</dbReference>
<dbReference type="NCBIfam" id="NF033542">
    <property type="entry name" value="transpos_IS110"/>
    <property type="match status" value="1"/>
</dbReference>
<dbReference type="InterPro" id="IPR047650">
    <property type="entry name" value="Transpos_IS110"/>
</dbReference>
<dbReference type="PANTHER" id="PTHR33055:SF3">
    <property type="entry name" value="PUTATIVE TRANSPOSASE FOR IS117-RELATED"/>
    <property type="match status" value="1"/>
</dbReference>
<feature type="domain" description="Transposase IS116/IS110/IS902 C-terminal" evidence="3">
    <location>
        <begin position="195"/>
        <end position="280"/>
    </location>
</feature>
<dbReference type="PANTHER" id="PTHR33055">
    <property type="entry name" value="TRANSPOSASE FOR INSERTION SEQUENCE ELEMENT IS1111A"/>
    <property type="match status" value="1"/>
</dbReference>
<evidence type="ECO:0000259" key="3">
    <source>
        <dbReference type="Pfam" id="PF02371"/>
    </source>
</evidence>
<organism evidence="4 5">
    <name type="scientific">Xenorhabdus koppenhoeferi</name>
    <dbReference type="NCBI Taxonomy" id="351659"/>
    <lineage>
        <taxon>Bacteria</taxon>
        <taxon>Pseudomonadati</taxon>
        <taxon>Pseudomonadota</taxon>
        <taxon>Gammaproteobacteria</taxon>
        <taxon>Enterobacterales</taxon>
        <taxon>Morganellaceae</taxon>
        <taxon>Xenorhabdus</taxon>
    </lineage>
</organism>
<reference evidence="5" key="1">
    <citation type="submission" date="2016-10" db="EMBL/GenBank/DDBJ databases">
        <authorList>
            <person name="Varghese N."/>
            <person name="Submissions S."/>
        </authorList>
    </citation>
    <scope>NUCLEOTIDE SEQUENCE [LARGE SCALE GENOMIC DNA]</scope>
    <source>
        <strain evidence="5">DSM 18168</strain>
    </source>
</reference>
<dbReference type="InterPro" id="IPR002525">
    <property type="entry name" value="Transp_IS110-like_N"/>
</dbReference>
<protein>
    <submittedName>
        <fullName evidence="4">Transposase</fullName>
    </submittedName>
</protein>
<sequence>MEQIYYCGIDIAKSKFDCAIRLNNGKYKDKVFKNESEGFSTFINWLAHHGFSHVHICMEATGIYWEAFAEYLADKGLTVSVINPAQIKAFSISLLVRSKTDRGDARVISDFCFERKPAAWLAPSASEQSLRALVLRLESLQKMRTQENNRLHVARENVTKSLTDHIAWLNNEIEILQGDMLLLINGNAEMKQKKTLLESIPGLGVQTAAVLLSFGIHPGRFVNARQAAAYAGVDPRLNESGSSVKGRPRLSKTGHAFLRKSLYMPAMTTLFRTAWGKHFYARLTAAGKAPKLIIGAMMRKLIHVAFGVLKTEKSFDQSLHGV</sequence>
<keyword evidence="1" id="KW-0175">Coiled coil</keyword>
<dbReference type="GO" id="GO:0006313">
    <property type="term" value="P:DNA transposition"/>
    <property type="evidence" value="ECO:0007669"/>
    <property type="project" value="InterPro"/>
</dbReference>
<name>A0A1I7H1I9_9GAMM</name>
<evidence type="ECO:0000259" key="2">
    <source>
        <dbReference type="Pfam" id="PF01548"/>
    </source>
</evidence>
<accession>A0A1I7H1I9</accession>
<dbReference type="Pfam" id="PF01548">
    <property type="entry name" value="DEDD_Tnp_IS110"/>
    <property type="match status" value="1"/>
</dbReference>
<dbReference type="RefSeq" id="WP_092549952.1">
    <property type="nucleotide sequence ID" value="NZ_CAWRBG010000037.1"/>
</dbReference>
<dbReference type="InterPro" id="IPR003346">
    <property type="entry name" value="Transposase_20"/>
</dbReference>
<dbReference type="GO" id="GO:0003677">
    <property type="term" value="F:DNA binding"/>
    <property type="evidence" value="ECO:0007669"/>
    <property type="project" value="InterPro"/>
</dbReference>
<dbReference type="Pfam" id="PF02371">
    <property type="entry name" value="Transposase_20"/>
    <property type="match status" value="1"/>
</dbReference>
<feature type="coiled-coil region" evidence="1">
    <location>
        <begin position="130"/>
        <end position="157"/>
    </location>
</feature>
<keyword evidence="5" id="KW-1185">Reference proteome</keyword>
<dbReference type="OrthoDB" id="9795150at2"/>
<evidence type="ECO:0000256" key="1">
    <source>
        <dbReference type="SAM" id="Coils"/>
    </source>
</evidence>
<dbReference type="Proteomes" id="UP000242496">
    <property type="component" value="Unassembled WGS sequence"/>
</dbReference>
<evidence type="ECO:0000313" key="4">
    <source>
        <dbReference type="EMBL" id="SFU54568.1"/>
    </source>
</evidence>
<dbReference type="AlphaFoldDB" id="A0A1I7H1I9"/>
<proteinExistence type="predicted"/>
<dbReference type="STRING" id="351659.SAMN05421784_1113"/>
<evidence type="ECO:0000313" key="5">
    <source>
        <dbReference type="Proteomes" id="UP000242496"/>
    </source>
</evidence>
<gene>
    <name evidence="4" type="ORF">SAMN05421784_1113</name>
</gene>
<feature type="domain" description="Transposase IS110-like N-terminal" evidence="2">
    <location>
        <begin position="7"/>
        <end position="152"/>
    </location>
</feature>